<keyword evidence="3" id="KW-1185">Reference proteome</keyword>
<dbReference type="EMBL" id="PYSW02000010">
    <property type="protein sequence ID" value="KAG2388559.1"/>
    <property type="molecule type" value="Genomic_DNA"/>
</dbReference>
<organism evidence="2 3">
    <name type="scientific">Naegleria lovaniensis</name>
    <name type="common">Amoeba</name>
    <dbReference type="NCBI Taxonomy" id="51637"/>
    <lineage>
        <taxon>Eukaryota</taxon>
        <taxon>Discoba</taxon>
        <taxon>Heterolobosea</taxon>
        <taxon>Tetramitia</taxon>
        <taxon>Eutetramitia</taxon>
        <taxon>Vahlkampfiidae</taxon>
        <taxon>Naegleria</taxon>
    </lineage>
</organism>
<dbReference type="Proteomes" id="UP000816034">
    <property type="component" value="Unassembled WGS sequence"/>
</dbReference>
<proteinExistence type="predicted"/>
<feature type="compositionally biased region" description="Polar residues" evidence="1">
    <location>
        <begin position="73"/>
        <end position="88"/>
    </location>
</feature>
<evidence type="ECO:0000313" key="2">
    <source>
        <dbReference type="EMBL" id="KAG2388559.1"/>
    </source>
</evidence>
<feature type="region of interest" description="Disordered" evidence="1">
    <location>
        <begin position="1"/>
        <end position="30"/>
    </location>
</feature>
<gene>
    <name evidence="2" type="ORF">C9374_000723</name>
</gene>
<dbReference type="AlphaFoldDB" id="A0AA88GYY4"/>
<feature type="compositionally biased region" description="Low complexity" evidence="1">
    <location>
        <begin position="89"/>
        <end position="105"/>
    </location>
</feature>
<dbReference type="GeneID" id="68093185"/>
<evidence type="ECO:0000256" key="1">
    <source>
        <dbReference type="SAM" id="MobiDB-lite"/>
    </source>
</evidence>
<sequence length="731" mass="83444">MRKSTSSSTSKKTTSSPRNSPTNSSTSNSSSSAISVVCLPVTILLNPKIHILAGNSSIANTLYFHPSSAGSSTGKHTSFNNHGSPQSTSGSNHLGNNNNNNHYLNVTSPGSHYSMTAQDREYFCNAFYQWNLTNANGYCECLSECSETMTLNGSSTALMYDSSLGGMFPSERSSTASATGANDVWTGSSSSFSTSTLSMNTTSTTTTDKTSYCSTPTTGYGKSSDDLKSTSQISEEMELQWIDYMKTRFLTFAEDTAKLGSEMEIKMMFVELFYDPVLEKVPPRVFKSVEDVYTRLDVFCRALVHLKLPFEIVEFEKLRNEALQKHGNSYQWFYLKYLPSLLKKQRLFKHEYLKDFLEEQMIKCEQPRSILLNSDDIAASNVSSPRTLQASSQLGCQQVGLLDEIKLLCNMFLIELGDWFSLFEYKQRKKMKKWFERGIKNHCIPKYVLEIYKRKKDKNERAFREYKFKDEDLNIKHVIDSDWTFTNWMCHEHTNDWYVTYSNMPNVIQWNSDEDHSVGNLQLRNSKIIGYIDHPLGQVVKSTHYDTHLEYCFKNVEWHYYTPINASSSTQKYPGALMTAKFDFDPMFSLRGVQFVFSSKSQFLGDRMVENAFLFKSSDFVKTEEIKDLIKCPFVGSRISTMVDKNRTRYVEARTSNLGGFLNKKIIFTNPLSAKKLCLDNYNGILKAIHEAKERGYAMPSFGNNFLAKILYDYCKYYCGVDLQVDQHVLN</sequence>
<dbReference type="RefSeq" id="XP_044552551.1">
    <property type="nucleotide sequence ID" value="XM_044697178.1"/>
</dbReference>
<accession>A0AA88GYY4</accession>
<name>A0AA88GYY4_NAELO</name>
<feature type="region of interest" description="Disordered" evidence="1">
    <location>
        <begin position="73"/>
        <end position="105"/>
    </location>
</feature>
<evidence type="ECO:0000313" key="3">
    <source>
        <dbReference type="Proteomes" id="UP000816034"/>
    </source>
</evidence>
<protein>
    <submittedName>
        <fullName evidence="2">Uncharacterized protein</fullName>
    </submittedName>
</protein>
<comment type="caution">
    <text evidence="2">The sequence shown here is derived from an EMBL/GenBank/DDBJ whole genome shotgun (WGS) entry which is preliminary data.</text>
</comment>
<reference evidence="2 3" key="1">
    <citation type="journal article" date="2018" name="BMC Genomics">
        <title>The genome of Naegleria lovaniensis, the basis for a comparative approach to unravel pathogenicity factors of the human pathogenic amoeba N. fowleri.</title>
        <authorList>
            <person name="Liechti N."/>
            <person name="Schurch N."/>
            <person name="Bruggmann R."/>
            <person name="Wittwer M."/>
        </authorList>
    </citation>
    <scope>NUCLEOTIDE SEQUENCE [LARGE SCALE GENOMIC DNA]</scope>
    <source>
        <strain evidence="2 3">ATCC 30569</strain>
    </source>
</reference>